<evidence type="ECO:0000313" key="2">
    <source>
        <dbReference type="EMBL" id="GMR54674.1"/>
    </source>
</evidence>
<dbReference type="Pfam" id="PF00651">
    <property type="entry name" value="BTB"/>
    <property type="match status" value="1"/>
</dbReference>
<dbReference type="EMBL" id="BTRK01000005">
    <property type="protein sequence ID" value="GMR54674.1"/>
    <property type="molecule type" value="Genomic_DNA"/>
</dbReference>
<dbReference type="CDD" id="cd18186">
    <property type="entry name" value="BTB_POZ_ZBTB_KLHL-like"/>
    <property type="match status" value="1"/>
</dbReference>
<name>A0AAN5I7U4_9BILA</name>
<accession>A0AAN5I7U4</accession>
<feature type="non-terminal residue" evidence="2">
    <location>
        <position position="303"/>
    </location>
</feature>
<proteinExistence type="predicted"/>
<dbReference type="Gene3D" id="3.30.710.10">
    <property type="entry name" value="Potassium Channel Kv1.1, Chain A"/>
    <property type="match status" value="1"/>
</dbReference>
<dbReference type="InterPro" id="IPR000210">
    <property type="entry name" value="BTB/POZ_dom"/>
</dbReference>
<dbReference type="Proteomes" id="UP001328107">
    <property type="component" value="Unassembled WGS sequence"/>
</dbReference>
<protein>
    <recommendedName>
        <fullName evidence="1">BTB domain-containing protein</fullName>
    </recommendedName>
</protein>
<organism evidence="2 3">
    <name type="scientific">Pristionchus mayeri</name>
    <dbReference type="NCBI Taxonomy" id="1317129"/>
    <lineage>
        <taxon>Eukaryota</taxon>
        <taxon>Metazoa</taxon>
        <taxon>Ecdysozoa</taxon>
        <taxon>Nematoda</taxon>
        <taxon>Chromadorea</taxon>
        <taxon>Rhabditida</taxon>
        <taxon>Rhabditina</taxon>
        <taxon>Diplogasteromorpha</taxon>
        <taxon>Diplogasteroidea</taxon>
        <taxon>Neodiplogasteridae</taxon>
        <taxon>Pristionchus</taxon>
    </lineage>
</organism>
<dbReference type="PROSITE" id="PS50097">
    <property type="entry name" value="BTB"/>
    <property type="match status" value="1"/>
</dbReference>
<feature type="domain" description="BTB" evidence="1">
    <location>
        <begin position="143"/>
        <end position="201"/>
    </location>
</feature>
<evidence type="ECO:0000313" key="3">
    <source>
        <dbReference type="Proteomes" id="UP001328107"/>
    </source>
</evidence>
<gene>
    <name evidence="2" type="ORF">PMAYCL1PPCAC_24869</name>
</gene>
<reference evidence="3" key="1">
    <citation type="submission" date="2022-10" db="EMBL/GenBank/DDBJ databases">
        <title>Genome assembly of Pristionchus species.</title>
        <authorList>
            <person name="Yoshida K."/>
            <person name="Sommer R.J."/>
        </authorList>
    </citation>
    <scope>NUCLEOTIDE SEQUENCE [LARGE SCALE GENOMIC DNA]</scope>
    <source>
        <strain evidence="3">RS5460</strain>
    </source>
</reference>
<dbReference type="PANTHER" id="PTHR47022:SF1">
    <property type="entry name" value="BTB AND MATH DOMAIN-CONTAINING PROTEIN 36-RELATED"/>
    <property type="match status" value="1"/>
</dbReference>
<dbReference type="AlphaFoldDB" id="A0AAN5I7U4"/>
<dbReference type="PANTHER" id="PTHR47022">
    <property type="entry name" value="BTB AND MATH DOMAIN-CONTAINING PROTEIN 36-RELATED"/>
    <property type="match status" value="1"/>
</dbReference>
<dbReference type="SMART" id="SM00225">
    <property type="entry name" value="BTB"/>
    <property type="match status" value="1"/>
</dbReference>
<evidence type="ECO:0000259" key="1">
    <source>
        <dbReference type="PROSITE" id="PS50097"/>
    </source>
</evidence>
<comment type="caution">
    <text evidence="2">The sequence shown here is derived from an EMBL/GenBank/DDBJ whole genome shotgun (WGS) entry which is preliminary data.</text>
</comment>
<dbReference type="SUPFAM" id="SSF54695">
    <property type="entry name" value="POZ domain"/>
    <property type="match status" value="1"/>
</dbReference>
<keyword evidence="3" id="KW-1185">Reference proteome</keyword>
<sequence length="303" mass="35041">MALVYKSEDADAKNYEEKGKSKKQSRKKMECDEEEENEKSQFLFVNLFCLTNQTPNWSMEVTAEFALVHPDKNSSVTMARTRGVRITFIPSCNQAIQESYSFNSDGFIKDDKVTVEVRYLIFNMRGIEIVPRVDFTDPVEPRHDVALIIGGEKIYVNKGYLAIHSPVFNAMFYGDFSERNKYEVELKEIDRKEFIGLLNVLIYPSYAKITDANAGYLLKLADQFQITTIVHQVEKFLIDGSSLTVVNKLRISDQYKLIDLQEDCLDSFETIKDIKKIKDTEGYKDLSKDIKSELMDRVMKLEY</sequence>
<dbReference type="InterPro" id="IPR011333">
    <property type="entry name" value="SKP1/BTB/POZ_sf"/>
</dbReference>